<keyword evidence="2" id="KW-1185">Reference proteome</keyword>
<name>M7XX68_9BACT</name>
<evidence type="ECO:0000313" key="2">
    <source>
        <dbReference type="Proteomes" id="UP000010953"/>
    </source>
</evidence>
<proteinExistence type="predicted"/>
<gene>
    <name evidence="1" type="ORF">C943_00379</name>
</gene>
<comment type="caution">
    <text evidence="1">The sequence shown here is derived from an EMBL/GenBank/DDBJ whole genome shotgun (WGS) entry which is preliminary data.</text>
</comment>
<sequence length="43" mass="4987">MVGKYKAYLLENMVILVPDGFSKHFVRKGTYKISSNSFKCRMV</sequence>
<reference evidence="1" key="1">
    <citation type="submission" date="2013-01" db="EMBL/GenBank/DDBJ databases">
        <title>Genome assembly of Mariniradius saccharolyticus AK6.</title>
        <authorList>
            <person name="Vaidya B."/>
            <person name="Khatri I."/>
            <person name="Tanuku N.R.S."/>
            <person name="Subramanian S."/>
            <person name="Pinnaka A."/>
        </authorList>
    </citation>
    <scope>NUCLEOTIDE SEQUENCE [LARGE SCALE GENOMIC DNA]</scope>
    <source>
        <strain evidence="1">AK6</strain>
    </source>
</reference>
<dbReference type="EMBL" id="AMZY02000010">
    <property type="protein sequence ID" value="EMS33102.1"/>
    <property type="molecule type" value="Genomic_DNA"/>
</dbReference>
<dbReference type="InParanoid" id="M7XX68"/>
<organism evidence="1 2">
    <name type="scientific">Mariniradius saccharolyticus AK6</name>
    <dbReference type="NCBI Taxonomy" id="1239962"/>
    <lineage>
        <taxon>Bacteria</taxon>
        <taxon>Pseudomonadati</taxon>
        <taxon>Bacteroidota</taxon>
        <taxon>Cytophagia</taxon>
        <taxon>Cytophagales</taxon>
        <taxon>Cyclobacteriaceae</taxon>
        <taxon>Mariniradius</taxon>
    </lineage>
</organism>
<protein>
    <submittedName>
        <fullName evidence="1">Uncharacterized protein</fullName>
    </submittedName>
</protein>
<dbReference type="AlphaFoldDB" id="M7XX68"/>
<evidence type="ECO:0000313" key="1">
    <source>
        <dbReference type="EMBL" id="EMS33102.1"/>
    </source>
</evidence>
<dbReference type="Proteomes" id="UP000010953">
    <property type="component" value="Unassembled WGS sequence"/>
</dbReference>
<accession>M7XX68</accession>